<dbReference type="GeneID" id="24100802"/>
<dbReference type="GO" id="GO:0019901">
    <property type="term" value="F:protein kinase binding"/>
    <property type="evidence" value="ECO:0007669"/>
    <property type="project" value="InterPro"/>
</dbReference>
<gene>
    <name evidence="3" type="ORF">FIBRA_08129</name>
</gene>
<dbReference type="InParanoid" id="J4IC69"/>
<feature type="domain" description="Cyclin N-terminal" evidence="2">
    <location>
        <begin position="44"/>
        <end position="130"/>
    </location>
</feature>
<evidence type="ECO:0000313" key="4">
    <source>
        <dbReference type="Proteomes" id="UP000006352"/>
    </source>
</evidence>
<evidence type="ECO:0000313" key="3">
    <source>
        <dbReference type="EMBL" id="CCM05891.1"/>
    </source>
</evidence>
<dbReference type="RefSeq" id="XP_012185174.1">
    <property type="nucleotide sequence ID" value="XM_012329784.1"/>
</dbReference>
<dbReference type="PANTHER" id="PTHR15615">
    <property type="match status" value="1"/>
</dbReference>
<dbReference type="HOGENOM" id="CLU_663990_0_0_1"/>
<name>J4IC69_9APHY</name>
<proteinExistence type="predicted"/>
<dbReference type="GO" id="GO:0000307">
    <property type="term" value="C:cyclin-dependent protein kinase holoenzyme complex"/>
    <property type="evidence" value="ECO:0007669"/>
    <property type="project" value="TreeGrafter"/>
</dbReference>
<dbReference type="InterPro" id="IPR006671">
    <property type="entry name" value="Cyclin_N"/>
</dbReference>
<dbReference type="CDD" id="cd20557">
    <property type="entry name" value="CYCLIN_ScPCL1-like"/>
    <property type="match status" value="1"/>
</dbReference>
<feature type="region of interest" description="Disordered" evidence="1">
    <location>
        <begin position="384"/>
        <end position="414"/>
    </location>
</feature>
<organism evidence="3 4">
    <name type="scientific">Fibroporia radiculosa</name>
    <dbReference type="NCBI Taxonomy" id="599839"/>
    <lineage>
        <taxon>Eukaryota</taxon>
        <taxon>Fungi</taxon>
        <taxon>Dikarya</taxon>
        <taxon>Basidiomycota</taxon>
        <taxon>Agaricomycotina</taxon>
        <taxon>Agaricomycetes</taxon>
        <taxon>Polyporales</taxon>
        <taxon>Fibroporiaceae</taxon>
        <taxon>Fibroporia</taxon>
    </lineage>
</organism>
<dbReference type="STRING" id="599839.J4IC69"/>
<keyword evidence="4" id="KW-1185">Reference proteome</keyword>
<accession>J4IC69</accession>
<feature type="compositionally biased region" description="Low complexity" evidence="1">
    <location>
        <begin position="267"/>
        <end position="276"/>
    </location>
</feature>
<dbReference type="PANTHER" id="PTHR15615:SF108">
    <property type="entry name" value="PROTEIN CNPPD1"/>
    <property type="match status" value="1"/>
</dbReference>
<dbReference type="InterPro" id="IPR036915">
    <property type="entry name" value="Cyclin-like_sf"/>
</dbReference>
<dbReference type="GO" id="GO:0005634">
    <property type="term" value="C:nucleus"/>
    <property type="evidence" value="ECO:0007669"/>
    <property type="project" value="TreeGrafter"/>
</dbReference>
<evidence type="ECO:0000256" key="1">
    <source>
        <dbReference type="SAM" id="MobiDB-lite"/>
    </source>
</evidence>
<dbReference type="AlphaFoldDB" id="J4IC69"/>
<dbReference type="SUPFAM" id="SSF47954">
    <property type="entry name" value="Cyclin-like"/>
    <property type="match status" value="1"/>
</dbReference>
<protein>
    <recommendedName>
        <fullName evidence="2">Cyclin N-terminal domain-containing protein</fullName>
    </recommendedName>
</protein>
<dbReference type="EMBL" id="HE797212">
    <property type="protein sequence ID" value="CCM05891.1"/>
    <property type="molecule type" value="Genomic_DNA"/>
</dbReference>
<evidence type="ECO:0000259" key="2">
    <source>
        <dbReference type="Pfam" id="PF00134"/>
    </source>
</evidence>
<reference evidence="3 4" key="1">
    <citation type="journal article" date="2012" name="Appl. Environ. Microbiol.">
        <title>Short-read sequencing for genomic analysis of the brown rot fungus Fibroporia radiculosa.</title>
        <authorList>
            <person name="Tang J.D."/>
            <person name="Perkins A.D."/>
            <person name="Sonstegard T.S."/>
            <person name="Schroeder S.G."/>
            <person name="Burgess S.C."/>
            <person name="Diehl S.V."/>
        </authorList>
    </citation>
    <scope>NUCLEOTIDE SEQUENCE [LARGE SCALE GENOMIC DNA]</scope>
    <source>
        <strain evidence="3 4">TFFH 294</strain>
    </source>
</reference>
<sequence length="414" mass="45701">MAKVAARFLEETFDCSGHLPPLPSNPDPRMEPPGWELDIFIGYVLYRTHLAKWTVINALYLLDILKKRFEKGRVFCGHYLILTALILSMKMLADDVYALHSWVAAAGNRFHGREIARLEREVLRLLDYNLPTNISVKTLDEFERKLMHTFGARAPPKLNATRKPSGKPPAVPPKDDAPYVISAQNYQTPPITPIDGNEEPNVVPPPPHSFGAPRVQFEPRHYRSPVSSPAESEDEDYRPPVPPKPYPRHEASRANTYLSPVSPPRPSRSITRRPSTPHVPRPRAPSVPSAPSIPRGPVGPISTASEAAARHAHAMISAQSRQPTHPGLPRPAATQRPKAVSTASAAAAHAIPPVYPFPQPKSQTYPYPIINAPLYQPAQNVTATSTRTTLQPTSRRRATAATPGADSGFMLFRR</sequence>
<dbReference type="OrthoDB" id="244495at2759"/>
<dbReference type="Gene3D" id="1.10.472.10">
    <property type="entry name" value="Cyclin-like"/>
    <property type="match status" value="1"/>
</dbReference>
<dbReference type="InterPro" id="IPR013922">
    <property type="entry name" value="Cyclin_PHO80-like"/>
</dbReference>
<dbReference type="Pfam" id="PF00134">
    <property type="entry name" value="Cyclin_N"/>
    <property type="match status" value="1"/>
</dbReference>
<feature type="region of interest" description="Disordered" evidence="1">
    <location>
        <begin position="153"/>
        <end position="335"/>
    </location>
</feature>
<feature type="compositionally biased region" description="Low complexity" evidence="1">
    <location>
        <begin position="286"/>
        <end position="295"/>
    </location>
</feature>
<dbReference type="GO" id="GO:0016538">
    <property type="term" value="F:cyclin-dependent protein serine/threonine kinase regulator activity"/>
    <property type="evidence" value="ECO:0007669"/>
    <property type="project" value="TreeGrafter"/>
</dbReference>
<dbReference type="Proteomes" id="UP000006352">
    <property type="component" value="Unassembled WGS sequence"/>
</dbReference>
<feature type="compositionally biased region" description="Polar residues" evidence="1">
    <location>
        <begin position="384"/>
        <end position="393"/>
    </location>
</feature>